<evidence type="ECO:0000313" key="2">
    <source>
        <dbReference type="Proteomes" id="UP000324222"/>
    </source>
</evidence>
<organism evidence="1 2">
    <name type="scientific">Portunus trituberculatus</name>
    <name type="common">Swimming crab</name>
    <name type="synonym">Neptunus trituberculatus</name>
    <dbReference type="NCBI Taxonomy" id="210409"/>
    <lineage>
        <taxon>Eukaryota</taxon>
        <taxon>Metazoa</taxon>
        <taxon>Ecdysozoa</taxon>
        <taxon>Arthropoda</taxon>
        <taxon>Crustacea</taxon>
        <taxon>Multicrustacea</taxon>
        <taxon>Malacostraca</taxon>
        <taxon>Eumalacostraca</taxon>
        <taxon>Eucarida</taxon>
        <taxon>Decapoda</taxon>
        <taxon>Pleocyemata</taxon>
        <taxon>Brachyura</taxon>
        <taxon>Eubrachyura</taxon>
        <taxon>Portunoidea</taxon>
        <taxon>Portunidae</taxon>
        <taxon>Portuninae</taxon>
        <taxon>Portunus</taxon>
    </lineage>
</organism>
<name>A0A5B7JBR2_PORTR</name>
<sequence>MCRDVSTVHVVVSERYYFSTGSDTESGSTFSPTQCLYPSSPLCAVVRLAPCSSLPMLSCGLPGIYVCRYSTNPAIDED</sequence>
<protein>
    <submittedName>
        <fullName evidence="1">Uncharacterized protein</fullName>
    </submittedName>
</protein>
<dbReference type="EMBL" id="VSRR010095620">
    <property type="protein sequence ID" value="MPC93652.1"/>
    <property type="molecule type" value="Genomic_DNA"/>
</dbReference>
<dbReference type="AlphaFoldDB" id="A0A5B7JBR2"/>
<comment type="caution">
    <text evidence="1">The sequence shown here is derived from an EMBL/GenBank/DDBJ whole genome shotgun (WGS) entry which is preliminary data.</text>
</comment>
<accession>A0A5B7JBR2</accession>
<evidence type="ECO:0000313" key="1">
    <source>
        <dbReference type="EMBL" id="MPC93652.1"/>
    </source>
</evidence>
<dbReference type="Proteomes" id="UP000324222">
    <property type="component" value="Unassembled WGS sequence"/>
</dbReference>
<keyword evidence="2" id="KW-1185">Reference proteome</keyword>
<proteinExistence type="predicted"/>
<reference evidence="1 2" key="1">
    <citation type="submission" date="2019-05" db="EMBL/GenBank/DDBJ databases">
        <title>Another draft genome of Portunus trituberculatus and its Hox gene families provides insights of decapod evolution.</title>
        <authorList>
            <person name="Jeong J.-H."/>
            <person name="Song I."/>
            <person name="Kim S."/>
            <person name="Choi T."/>
            <person name="Kim D."/>
            <person name="Ryu S."/>
            <person name="Kim W."/>
        </authorList>
    </citation>
    <scope>NUCLEOTIDE SEQUENCE [LARGE SCALE GENOMIC DNA]</scope>
    <source>
        <tissue evidence="1">Muscle</tissue>
    </source>
</reference>
<gene>
    <name evidence="1" type="ORF">E2C01_088789</name>
</gene>